<feature type="signal peptide" evidence="1">
    <location>
        <begin position="1"/>
        <end position="18"/>
    </location>
</feature>
<evidence type="ECO:0000313" key="2">
    <source>
        <dbReference type="EMBL" id="KAK1729939.1"/>
    </source>
</evidence>
<dbReference type="RefSeq" id="XP_060369994.1">
    <property type="nucleotide sequence ID" value="XM_060507260.1"/>
</dbReference>
<dbReference type="AlphaFoldDB" id="A0AAD9D1A2"/>
<accession>A0AAD9D1A2</accession>
<sequence length="77" mass="8406">MAAVHSHTVLFAVLSADAFVGTNPSQIFNVGAFCDIPFPRSISSFSSFLASRGSFLFDMRVISRGLPKGRRARKKVE</sequence>
<organism evidence="2 3">
    <name type="scientific">Glomerella acutata</name>
    <name type="common">Colletotrichum acutatum</name>
    <dbReference type="NCBI Taxonomy" id="27357"/>
    <lineage>
        <taxon>Eukaryota</taxon>
        <taxon>Fungi</taxon>
        <taxon>Dikarya</taxon>
        <taxon>Ascomycota</taxon>
        <taxon>Pezizomycotina</taxon>
        <taxon>Sordariomycetes</taxon>
        <taxon>Hypocreomycetidae</taxon>
        <taxon>Glomerellales</taxon>
        <taxon>Glomerellaceae</taxon>
        <taxon>Colletotrichum</taxon>
        <taxon>Colletotrichum acutatum species complex</taxon>
    </lineage>
</organism>
<dbReference type="GeneID" id="85391159"/>
<keyword evidence="1" id="KW-0732">Signal</keyword>
<evidence type="ECO:0000256" key="1">
    <source>
        <dbReference type="SAM" id="SignalP"/>
    </source>
</evidence>
<evidence type="ECO:0008006" key="4">
    <source>
        <dbReference type="Google" id="ProtNLM"/>
    </source>
</evidence>
<proteinExistence type="predicted"/>
<protein>
    <recommendedName>
        <fullName evidence="4">Secreted protein</fullName>
    </recommendedName>
</protein>
<evidence type="ECO:0000313" key="3">
    <source>
        <dbReference type="Proteomes" id="UP001244207"/>
    </source>
</evidence>
<reference evidence="2" key="1">
    <citation type="submission" date="2021-12" db="EMBL/GenBank/DDBJ databases">
        <title>Comparative genomics, transcriptomics and evolutionary studies reveal genomic signatures of adaptation to plant cell wall in hemibiotrophic fungi.</title>
        <authorList>
            <consortium name="DOE Joint Genome Institute"/>
            <person name="Baroncelli R."/>
            <person name="Diaz J.F."/>
            <person name="Benocci T."/>
            <person name="Peng M."/>
            <person name="Battaglia E."/>
            <person name="Haridas S."/>
            <person name="Andreopoulos W."/>
            <person name="Labutti K."/>
            <person name="Pangilinan J."/>
            <person name="Floch G.L."/>
            <person name="Makela M.R."/>
            <person name="Henrissat B."/>
            <person name="Grigoriev I.V."/>
            <person name="Crouch J.A."/>
            <person name="De Vries R.P."/>
            <person name="Sukno S.A."/>
            <person name="Thon M.R."/>
        </authorList>
    </citation>
    <scope>NUCLEOTIDE SEQUENCE</scope>
    <source>
        <strain evidence="2">CBS 112980</strain>
    </source>
</reference>
<feature type="chain" id="PRO_5042282688" description="Secreted protein" evidence="1">
    <location>
        <begin position="19"/>
        <end position="77"/>
    </location>
</feature>
<dbReference type="EMBL" id="JAHMHS010000009">
    <property type="protein sequence ID" value="KAK1729939.1"/>
    <property type="molecule type" value="Genomic_DNA"/>
</dbReference>
<dbReference type="Proteomes" id="UP001244207">
    <property type="component" value="Unassembled WGS sequence"/>
</dbReference>
<name>A0AAD9D1A2_GLOAC</name>
<gene>
    <name evidence="2" type="ORF">BDZ83DRAFT_604080</name>
</gene>
<comment type="caution">
    <text evidence="2">The sequence shown here is derived from an EMBL/GenBank/DDBJ whole genome shotgun (WGS) entry which is preliminary data.</text>
</comment>
<keyword evidence="3" id="KW-1185">Reference proteome</keyword>